<dbReference type="EMBL" id="MU864506">
    <property type="protein sequence ID" value="KAK4184077.1"/>
    <property type="molecule type" value="Genomic_DNA"/>
</dbReference>
<gene>
    <name evidence="1" type="ORF">QBC35DRAFT_67914</name>
</gene>
<evidence type="ECO:0000313" key="1">
    <source>
        <dbReference type="EMBL" id="KAK4184077.1"/>
    </source>
</evidence>
<dbReference type="Proteomes" id="UP001302126">
    <property type="component" value="Unassembled WGS sequence"/>
</dbReference>
<dbReference type="AlphaFoldDB" id="A0AAN6WPK6"/>
<evidence type="ECO:0000313" key="2">
    <source>
        <dbReference type="Proteomes" id="UP001302126"/>
    </source>
</evidence>
<reference evidence="1" key="2">
    <citation type="submission" date="2023-05" db="EMBL/GenBank/DDBJ databases">
        <authorList>
            <consortium name="Lawrence Berkeley National Laboratory"/>
            <person name="Steindorff A."/>
            <person name="Hensen N."/>
            <person name="Bonometti L."/>
            <person name="Westerberg I."/>
            <person name="Brannstrom I.O."/>
            <person name="Guillou S."/>
            <person name="Cros-Aarteil S."/>
            <person name="Calhoun S."/>
            <person name="Haridas S."/>
            <person name="Kuo A."/>
            <person name="Mondo S."/>
            <person name="Pangilinan J."/>
            <person name="Riley R."/>
            <person name="Labutti K."/>
            <person name="Andreopoulos B."/>
            <person name="Lipzen A."/>
            <person name="Chen C."/>
            <person name="Yanf M."/>
            <person name="Daum C."/>
            <person name="Ng V."/>
            <person name="Clum A."/>
            <person name="Ohm R."/>
            <person name="Martin F."/>
            <person name="Silar P."/>
            <person name="Natvig D."/>
            <person name="Lalanne C."/>
            <person name="Gautier V."/>
            <person name="Ament-Velasquez S.L."/>
            <person name="Kruys A."/>
            <person name="Hutchinson M.I."/>
            <person name="Powell A.J."/>
            <person name="Barry K."/>
            <person name="Miller A.N."/>
            <person name="Grigoriev I.V."/>
            <person name="Debuchy R."/>
            <person name="Gladieux P."/>
            <person name="Thoren M.H."/>
            <person name="Johannesson H."/>
        </authorList>
    </citation>
    <scope>NUCLEOTIDE SEQUENCE</scope>
    <source>
        <strain evidence="1">PSN309</strain>
    </source>
</reference>
<keyword evidence="2" id="KW-1185">Reference proteome</keyword>
<organism evidence="1 2">
    <name type="scientific">Podospora australis</name>
    <dbReference type="NCBI Taxonomy" id="1536484"/>
    <lineage>
        <taxon>Eukaryota</taxon>
        <taxon>Fungi</taxon>
        <taxon>Dikarya</taxon>
        <taxon>Ascomycota</taxon>
        <taxon>Pezizomycotina</taxon>
        <taxon>Sordariomycetes</taxon>
        <taxon>Sordariomycetidae</taxon>
        <taxon>Sordariales</taxon>
        <taxon>Podosporaceae</taxon>
        <taxon>Podospora</taxon>
    </lineage>
</organism>
<reference evidence="1" key="1">
    <citation type="journal article" date="2023" name="Mol. Phylogenet. Evol.">
        <title>Genome-scale phylogeny and comparative genomics of the fungal order Sordariales.</title>
        <authorList>
            <person name="Hensen N."/>
            <person name="Bonometti L."/>
            <person name="Westerberg I."/>
            <person name="Brannstrom I.O."/>
            <person name="Guillou S."/>
            <person name="Cros-Aarteil S."/>
            <person name="Calhoun S."/>
            <person name="Haridas S."/>
            <person name="Kuo A."/>
            <person name="Mondo S."/>
            <person name="Pangilinan J."/>
            <person name="Riley R."/>
            <person name="LaButti K."/>
            <person name="Andreopoulos B."/>
            <person name="Lipzen A."/>
            <person name="Chen C."/>
            <person name="Yan M."/>
            <person name="Daum C."/>
            <person name="Ng V."/>
            <person name="Clum A."/>
            <person name="Steindorff A."/>
            <person name="Ohm R.A."/>
            <person name="Martin F."/>
            <person name="Silar P."/>
            <person name="Natvig D.O."/>
            <person name="Lalanne C."/>
            <person name="Gautier V."/>
            <person name="Ament-Velasquez S.L."/>
            <person name="Kruys A."/>
            <person name="Hutchinson M.I."/>
            <person name="Powell A.J."/>
            <person name="Barry K."/>
            <person name="Miller A.N."/>
            <person name="Grigoriev I.V."/>
            <person name="Debuchy R."/>
            <person name="Gladieux P."/>
            <person name="Hiltunen Thoren M."/>
            <person name="Johannesson H."/>
        </authorList>
    </citation>
    <scope>NUCLEOTIDE SEQUENCE</scope>
    <source>
        <strain evidence="1">PSN309</strain>
    </source>
</reference>
<sequence>MATTILGGFKVSVAAFDRFLGANNLELERTYGNPPFAHQHPDGPISQLLFRKVSTYNAGADKNGFRVTIPTLSALPSMSKTAYVSYTWTAVRAHRELELEEDLPAEIPKGFEELRQEIPSFEQEIGEDEEITNAGKMGLYLVVNDDALYSGSYPLEGH</sequence>
<accession>A0AAN6WPK6</accession>
<protein>
    <submittedName>
        <fullName evidence="1">Uncharacterized protein</fullName>
    </submittedName>
</protein>
<proteinExistence type="predicted"/>
<comment type="caution">
    <text evidence="1">The sequence shown here is derived from an EMBL/GenBank/DDBJ whole genome shotgun (WGS) entry which is preliminary data.</text>
</comment>
<name>A0AAN6WPK6_9PEZI</name>